<name>A0A8T1D0V3_9STRA</name>
<accession>A0A8T1D0V3</accession>
<evidence type="ECO:0000313" key="2">
    <source>
        <dbReference type="Proteomes" id="UP000736787"/>
    </source>
</evidence>
<gene>
    <name evidence="1" type="ORF">PC117_g12526</name>
</gene>
<dbReference type="AlphaFoldDB" id="A0A8T1D0V3"/>
<dbReference type="Proteomes" id="UP000736787">
    <property type="component" value="Unassembled WGS sequence"/>
</dbReference>
<sequence>MRSSPAAWNVDDLDGIKRKTEAIETEWAVPWTPIHPAHQKADVGHRTKVLLHQLNHVLLEQQVIPEYDGSVWERCFDGQSDVSNILTGKWGSLLECHRKWAAVHGVQACSQNVLTRLNTDCPVNLGLQNNLSYHVPESSANIHKFVTFINWKLS</sequence>
<reference evidence="1" key="1">
    <citation type="submission" date="2018-10" db="EMBL/GenBank/DDBJ databases">
        <title>Effector identification in a new, highly contiguous assembly of the strawberry crown rot pathogen Phytophthora cactorum.</title>
        <authorList>
            <person name="Armitage A.D."/>
            <person name="Nellist C.F."/>
            <person name="Bates H."/>
            <person name="Vickerstaff R.J."/>
            <person name="Harrison R.J."/>
        </authorList>
    </citation>
    <scope>NUCLEOTIDE SEQUENCE</scope>
    <source>
        <strain evidence="1">4040</strain>
    </source>
</reference>
<protein>
    <submittedName>
        <fullName evidence="1">Uncharacterized protein</fullName>
    </submittedName>
</protein>
<dbReference type="EMBL" id="RCMK01000346">
    <property type="protein sequence ID" value="KAG2934901.1"/>
    <property type="molecule type" value="Genomic_DNA"/>
</dbReference>
<organism evidence="1 2">
    <name type="scientific">Phytophthora cactorum</name>
    <dbReference type="NCBI Taxonomy" id="29920"/>
    <lineage>
        <taxon>Eukaryota</taxon>
        <taxon>Sar</taxon>
        <taxon>Stramenopiles</taxon>
        <taxon>Oomycota</taxon>
        <taxon>Peronosporomycetes</taxon>
        <taxon>Peronosporales</taxon>
        <taxon>Peronosporaceae</taxon>
        <taxon>Phytophthora</taxon>
    </lineage>
</organism>
<comment type="caution">
    <text evidence="1">The sequence shown here is derived from an EMBL/GenBank/DDBJ whole genome shotgun (WGS) entry which is preliminary data.</text>
</comment>
<evidence type="ECO:0000313" key="1">
    <source>
        <dbReference type="EMBL" id="KAG2934901.1"/>
    </source>
</evidence>
<proteinExistence type="predicted"/>